<keyword evidence="1" id="KW-0032">Aminotransferase</keyword>
<sequence>MVKAFLEEMVIAKADVTELEKEYAEKQGISLENVKVGTIELASRFSDAYIVRSHKENEEIIAEADVEFLRQPLSYLQKHKDEYIYMESKWFDALGVDAASLELDDVFKTYGVMVGLKQKKNVGPVIKSFLETELEGDLLKYAAMFNGDEGIWDINFSLNYVKGFSDELTIGEAYLMIHQLLFKLVTTLEK</sequence>
<reference evidence="1 2" key="1">
    <citation type="submission" date="2020-10" db="EMBL/GenBank/DDBJ databases">
        <title>Bacillus sp. HD4P25, an endophyte from a halophyte.</title>
        <authorList>
            <person name="Sun J.-Q."/>
        </authorList>
    </citation>
    <scope>NUCLEOTIDE SEQUENCE [LARGE SCALE GENOMIC DNA]</scope>
    <source>
        <strain evidence="1 2">YIM 93174</strain>
    </source>
</reference>
<dbReference type="GO" id="GO:0008483">
    <property type="term" value="F:transaminase activity"/>
    <property type="evidence" value="ECO:0007669"/>
    <property type="project" value="UniProtKB-KW"/>
</dbReference>
<gene>
    <name evidence="1" type="ORF">IMZ08_10190</name>
</gene>
<keyword evidence="2" id="KW-1185">Reference proteome</keyword>
<keyword evidence="1" id="KW-0808">Transferase</keyword>
<dbReference type="RefSeq" id="WP_193536119.1">
    <property type="nucleotide sequence ID" value="NZ_JADCLJ010000020.1"/>
</dbReference>
<accession>A0ABR9QIV2</accession>
<protein>
    <submittedName>
        <fullName evidence="1">Branched-chain amino acid aminotransferase</fullName>
    </submittedName>
</protein>
<dbReference type="Proteomes" id="UP001516662">
    <property type="component" value="Unassembled WGS sequence"/>
</dbReference>
<proteinExistence type="predicted"/>
<dbReference type="EMBL" id="JADCLJ010000020">
    <property type="protein sequence ID" value="MBE4908425.1"/>
    <property type="molecule type" value="Genomic_DNA"/>
</dbReference>
<organism evidence="1 2">
    <name type="scientific">Litchfieldia luteola</name>
    <dbReference type="NCBI Taxonomy" id="682179"/>
    <lineage>
        <taxon>Bacteria</taxon>
        <taxon>Bacillati</taxon>
        <taxon>Bacillota</taxon>
        <taxon>Bacilli</taxon>
        <taxon>Bacillales</taxon>
        <taxon>Bacillaceae</taxon>
        <taxon>Litchfieldia</taxon>
    </lineage>
</organism>
<comment type="caution">
    <text evidence="1">The sequence shown here is derived from an EMBL/GenBank/DDBJ whole genome shotgun (WGS) entry which is preliminary data.</text>
</comment>
<evidence type="ECO:0000313" key="2">
    <source>
        <dbReference type="Proteomes" id="UP001516662"/>
    </source>
</evidence>
<name>A0ABR9QIV2_9BACI</name>
<evidence type="ECO:0000313" key="1">
    <source>
        <dbReference type="EMBL" id="MBE4908425.1"/>
    </source>
</evidence>